<keyword evidence="7" id="KW-1185">Reference proteome</keyword>
<feature type="active site" evidence="3">
    <location>
        <position position="172"/>
    </location>
</feature>
<dbReference type="GO" id="GO:0050661">
    <property type="term" value="F:NADP binding"/>
    <property type="evidence" value="ECO:0007669"/>
    <property type="project" value="InterPro"/>
</dbReference>
<feature type="domain" description="3-hydroxyisobutyrate dehydrogenase-like NAD-binding" evidence="5">
    <location>
        <begin position="166"/>
        <end position="286"/>
    </location>
</feature>
<keyword evidence="1" id="KW-0560">Oxidoreductase</keyword>
<dbReference type="InterPro" id="IPR015815">
    <property type="entry name" value="HIBADH-related"/>
</dbReference>
<evidence type="ECO:0000313" key="6">
    <source>
        <dbReference type="EMBL" id="QTD48974.1"/>
    </source>
</evidence>
<dbReference type="InterPro" id="IPR008927">
    <property type="entry name" value="6-PGluconate_DH-like_C_sf"/>
</dbReference>
<dbReference type="SUPFAM" id="SSF48179">
    <property type="entry name" value="6-phosphogluconate dehydrogenase C-terminal domain-like"/>
    <property type="match status" value="1"/>
</dbReference>
<evidence type="ECO:0000259" key="5">
    <source>
        <dbReference type="Pfam" id="PF14833"/>
    </source>
</evidence>
<dbReference type="InterPro" id="IPR036291">
    <property type="entry name" value="NAD(P)-bd_dom_sf"/>
</dbReference>
<evidence type="ECO:0000256" key="2">
    <source>
        <dbReference type="ARBA" id="ARBA00023027"/>
    </source>
</evidence>
<evidence type="ECO:0000313" key="7">
    <source>
        <dbReference type="Proteomes" id="UP000663929"/>
    </source>
</evidence>
<dbReference type="SUPFAM" id="SSF51735">
    <property type="entry name" value="NAD(P)-binding Rossmann-fold domains"/>
    <property type="match status" value="1"/>
</dbReference>
<dbReference type="RefSeq" id="WP_237378623.1">
    <property type="nucleotide sequence ID" value="NZ_CP071793.1"/>
</dbReference>
<name>A0A8A4TIG1_SULCO</name>
<feature type="domain" description="6-phosphogluconate dehydrogenase NADP-binding" evidence="4">
    <location>
        <begin position="4"/>
        <end position="163"/>
    </location>
</feature>
<dbReference type="PANTHER" id="PTHR43060">
    <property type="entry name" value="3-HYDROXYISOBUTYRATE DEHYDROGENASE-LIKE 1, MITOCHONDRIAL-RELATED"/>
    <property type="match status" value="1"/>
</dbReference>
<dbReference type="GO" id="GO:0051287">
    <property type="term" value="F:NAD binding"/>
    <property type="evidence" value="ECO:0007669"/>
    <property type="project" value="InterPro"/>
</dbReference>
<dbReference type="InterPro" id="IPR006115">
    <property type="entry name" value="6PGDH_NADP-bd"/>
</dbReference>
<evidence type="ECO:0000259" key="4">
    <source>
        <dbReference type="Pfam" id="PF03446"/>
    </source>
</evidence>
<dbReference type="InterPro" id="IPR029154">
    <property type="entry name" value="HIBADH-like_NADP-bd"/>
</dbReference>
<keyword evidence="2" id="KW-0520">NAD</keyword>
<evidence type="ECO:0000256" key="3">
    <source>
        <dbReference type="PIRSR" id="PIRSR000103-1"/>
    </source>
</evidence>
<dbReference type="InterPro" id="IPR013328">
    <property type="entry name" value="6PGD_dom2"/>
</dbReference>
<dbReference type="PANTHER" id="PTHR43060:SF15">
    <property type="entry name" value="3-HYDROXYISOBUTYRATE DEHYDROGENASE-LIKE 1, MITOCHONDRIAL-RELATED"/>
    <property type="match status" value="1"/>
</dbReference>
<dbReference type="Pfam" id="PF14833">
    <property type="entry name" value="NAD_binding_11"/>
    <property type="match status" value="1"/>
</dbReference>
<dbReference type="KEGG" id="scor:J3U87_25600"/>
<sequence length="289" mass="30490">MSHIAVLGMGAMGSRMARSLIDRGHRVTVWNRSPKPLATLRERGATIALSPARAVRDCEFAIGMVRDVTASKRIWLDPEDGALAAMPDDAIAIECSTLTLEWTHQLAEAFADRGLGFLDAPVAGSRKQAEARSLIFLVGGAMTPFEKAAPVLAHLGGPVHHVGPVGSGTIVKLAVNALFGIQLATMGELIGFMAHAGLEPERGLAVLTSTPVCSPAAKIAAASMLDRHFSPQFPIELVRKDFDYVTSTAHAQCAAVPMAQAAGEIYRKAEQAGFGGDNITGLVRLYAAD</sequence>
<dbReference type="PIRSF" id="PIRSF000103">
    <property type="entry name" value="HIBADH"/>
    <property type="match status" value="1"/>
</dbReference>
<dbReference type="EMBL" id="CP071793">
    <property type="protein sequence ID" value="QTD48974.1"/>
    <property type="molecule type" value="Genomic_DNA"/>
</dbReference>
<dbReference type="Gene3D" id="1.10.1040.10">
    <property type="entry name" value="N-(1-d-carboxylethyl)-l-norvaline Dehydrogenase, domain 2"/>
    <property type="match status" value="1"/>
</dbReference>
<accession>A0A8A4TIG1</accession>
<protein>
    <submittedName>
        <fullName evidence="6">NAD(P)-dependent oxidoreductase</fullName>
    </submittedName>
</protein>
<reference evidence="6" key="1">
    <citation type="submission" date="2021-03" db="EMBL/GenBank/DDBJ databases">
        <title>Acanthopleuribacteraceae sp. M133.</title>
        <authorList>
            <person name="Wang G."/>
        </authorList>
    </citation>
    <scope>NUCLEOTIDE SEQUENCE</scope>
    <source>
        <strain evidence="6">M133</strain>
    </source>
</reference>
<dbReference type="AlphaFoldDB" id="A0A8A4TIG1"/>
<dbReference type="Gene3D" id="3.40.50.720">
    <property type="entry name" value="NAD(P)-binding Rossmann-like Domain"/>
    <property type="match status" value="1"/>
</dbReference>
<dbReference type="Proteomes" id="UP000663929">
    <property type="component" value="Chromosome"/>
</dbReference>
<proteinExistence type="predicted"/>
<gene>
    <name evidence="6" type="ORF">J3U87_25600</name>
</gene>
<organism evidence="6 7">
    <name type="scientific">Sulfidibacter corallicola</name>
    <dbReference type="NCBI Taxonomy" id="2818388"/>
    <lineage>
        <taxon>Bacteria</taxon>
        <taxon>Pseudomonadati</taxon>
        <taxon>Acidobacteriota</taxon>
        <taxon>Holophagae</taxon>
        <taxon>Acanthopleuribacterales</taxon>
        <taxon>Acanthopleuribacteraceae</taxon>
        <taxon>Sulfidibacter</taxon>
    </lineage>
</organism>
<evidence type="ECO:0000256" key="1">
    <source>
        <dbReference type="ARBA" id="ARBA00023002"/>
    </source>
</evidence>
<dbReference type="GO" id="GO:0016491">
    <property type="term" value="F:oxidoreductase activity"/>
    <property type="evidence" value="ECO:0007669"/>
    <property type="project" value="UniProtKB-KW"/>
</dbReference>
<dbReference type="Pfam" id="PF03446">
    <property type="entry name" value="NAD_binding_2"/>
    <property type="match status" value="1"/>
</dbReference>